<proteinExistence type="predicted"/>
<gene>
    <name evidence="1" type="ORF">JK360_32380</name>
</gene>
<organism evidence="1 2">
    <name type="scientific">Streptomyces siderophoricus</name>
    <dbReference type="NCBI Taxonomy" id="2802281"/>
    <lineage>
        <taxon>Bacteria</taxon>
        <taxon>Bacillati</taxon>
        <taxon>Actinomycetota</taxon>
        <taxon>Actinomycetes</taxon>
        <taxon>Kitasatosporales</taxon>
        <taxon>Streptomycetaceae</taxon>
        <taxon>Streptomyces</taxon>
    </lineage>
</organism>
<accession>A0ABS1N1Y8</accession>
<sequence>MIHLTDCMMVSGTSHRIRAAQAQAALAADPNIAACDFCRLDTELGLDVA</sequence>
<dbReference type="EMBL" id="JAERRI010000024">
    <property type="protein sequence ID" value="MBL1093960.1"/>
    <property type="molecule type" value="Genomic_DNA"/>
</dbReference>
<reference evidence="1 2" key="1">
    <citation type="submission" date="2021-01" db="EMBL/GenBank/DDBJ databases">
        <title>WGS of actinomycetes isolated from Thailand.</title>
        <authorList>
            <person name="Thawai C."/>
        </authorList>
    </citation>
    <scope>NUCLEOTIDE SEQUENCE [LARGE SCALE GENOMIC DNA]</scope>
    <source>
        <strain evidence="1 2">CH9-7</strain>
    </source>
</reference>
<dbReference type="Pfam" id="PF19746">
    <property type="entry name" value="DUF6233"/>
    <property type="match status" value="1"/>
</dbReference>
<protein>
    <submittedName>
        <fullName evidence="1">Uncharacterized protein</fullName>
    </submittedName>
</protein>
<comment type="caution">
    <text evidence="1">The sequence shown here is derived from an EMBL/GenBank/DDBJ whole genome shotgun (WGS) entry which is preliminary data.</text>
</comment>
<evidence type="ECO:0000313" key="1">
    <source>
        <dbReference type="EMBL" id="MBL1093960.1"/>
    </source>
</evidence>
<keyword evidence="2" id="KW-1185">Reference proteome</keyword>
<evidence type="ECO:0000313" key="2">
    <source>
        <dbReference type="Proteomes" id="UP000629371"/>
    </source>
</evidence>
<name>A0ABS1N1Y8_9ACTN</name>
<dbReference type="Proteomes" id="UP000629371">
    <property type="component" value="Unassembled WGS sequence"/>
</dbReference>
<dbReference type="InterPro" id="IPR046200">
    <property type="entry name" value="DUF6233"/>
</dbReference>